<reference evidence="7 8" key="1">
    <citation type="submission" date="2016-11" db="EMBL/GenBank/DDBJ databases">
        <authorList>
            <person name="Jaros S."/>
            <person name="Januszkiewicz K."/>
            <person name="Wedrychowicz H."/>
        </authorList>
    </citation>
    <scope>NUCLEOTIDE SEQUENCE [LARGE SCALE GENOMIC DNA]</scope>
    <source>
        <strain evidence="7 8">DSM 15929</strain>
    </source>
</reference>
<evidence type="ECO:0000256" key="5">
    <source>
        <dbReference type="SAM" id="SignalP"/>
    </source>
</evidence>
<feature type="chain" id="PRO_5011980106" description="Alpha-amylase" evidence="5">
    <location>
        <begin position="27"/>
        <end position="591"/>
    </location>
</feature>
<evidence type="ECO:0000256" key="4">
    <source>
        <dbReference type="SAM" id="MobiDB-lite"/>
    </source>
</evidence>
<feature type="compositionally biased region" description="Basic and acidic residues" evidence="4">
    <location>
        <begin position="37"/>
        <end position="55"/>
    </location>
</feature>
<dbReference type="InterPro" id="IPR045857">
    <property type="entry name" value="O16G_dom_2"/>
</dbReference>
<dbReference type="GO" id="GO:0004556">
    <property type="term" value="F:alpha-amylase activity"/>
    <property type="evidence" value="ECO:0007669"/>
    <property type="project" value="UniProtKB-UniRule"/>
</dbReference>
<dbReference type="AlphaFoldDB" id="A0A1M6XU68"/>
<dbReference type="GO" id="GO:0009313">
    <property type="term" value="P:oligosaccharide catabolic process"/>
    <property type="evidence" value="ECO:0007669"/>
    <property type="project" value="TreeGrafter"/>
</dbReference>
<dbReference type="STRING" id="1121322.SAMN02745136_04068"/>
<feature type="domain" description="Glycosyl hydrolase family 13 catalytic" evidence="6">
    <location>
        <begin position="94"/>
        <end position="505"/>
    </location>
</feature>
<evidence type="ECO:0000256" key="3">
    <source>
        <dbReference type="RuleBase" id="RU361134"/>
    </source>
</evidence>
<gene>
    <name evidence="7" type="ORF">SAMN02745136_04068</name>
</gene>
<dbReference type="InterPro" id="IPR006047">
    <property type="entry name" value="GH13_cat_dom"/>
</dbReference>
<dbReference type="InterPro" id="IPR006046">
    <property type="entry name" value="Alpha_amylase"/>
</dbReference>
<dbReference type="OrthoDB" id="9805159at2"/>
<keyword evidence="3" id="KW-0119">Carbohydrate metabolism</keyword>
<keyword evidence="5" id="KW-0732">Signal</keyword>
<dbReference type="PRINTS" id="PR00110">
    <property type="entry name" value="ALPHAAMYLASE"/>
</dbReference>
<evidence type="ECO:0000256" key="1">
    <source>
        <dbReference type="ARBA" id="ARBA00008061"/>
    </source>
</evidence>
<comment type="catalytic activity">
    <reaction evidence="3">
        <text>Endohydrolysis of (1-&gt;4)-alpha-D-glucosidic linkages in polysaccharides containing three or more (1-&gt;4)-alpha-linked D-glucose units.</text>
        <dbReference type="EC" id="3.2.1.1"/>
    </reaction>
</comment>
<proteinExistence type="inferred from homology"/>
<evidence type="ECO:0000256" key="2">
    <source>
        <dbReference type="RuleBase" id="RU003615"/>
    </source>
</evidence>
<organism evidence="7 8">
    <name type="scientific">Anaerocolumna jejuensis DSM 15929</name>
    <dbReference type="NCBI Taxonomy" id="1121322"/>
    <lineage>
        <taxon>Bacteria</taxon>
        <taxon>Bacillati</taxon>
        <taxon>Bacillota</taxon>
        <taxon>Clostridia</taxon>
        <taxon>Lachnospirales</taxon>
        <taxon>Lachnospiraceae</taxon>
        <taxon>Anaerocolumna</taxon>
    </lineage>
</organism>
<feature type="region of interest" description="Disordered" evidence="4">
    <location>
        <begin position="34"/>
        <end position="71"/>
    </location>
</feature>
<dbReference type="PANTHER" id="PTHR10357">
    <property type="entry name" value="ALPHA-AMYLASE FAMILY MEMBER"/>
    <property type="match status" value="1"/>
</dbReference>
<dbReference type="Pfam" id="PF00128">
    <property type="entry name" value="Alpha-amylase"/>
    <property type="match status" value="1"/>
</dbReference>
<accession>A0A1M6XU68</accession>
<protein>
    <recommendedName>
        <fullName evidence="3">Alpha-amylase</fullName>
        <ecNumber evidence="3">3.2.1.1</ecNumber>
    </recommendedName>
</protein>
<evidence type="ECO:0000259" key="6">
    <source>
        <dbReference type="SMART" id="SM00642"/>
    </source>
</evidence>
<dbReference type="EMBL" id="FRAC01000023">
    <property type="protein sequence ID" value="SHL09494.1"/>
    <property type="molecule type" value="Genomic_DNA"/>
</dbReference>
<keyword evidence="3 7" id="KW-0326">Glycosidase</keyword>
<keyword evidence="3" id="KW-0378">Hydrolase</keyword>
<dbReference type="Proteomes" id="UP000184386">
    <property type="component" value="Unassembled WGS sequence"/>
</dbReference>
<feature type="signal peptide" evidence="5">
    <location>
        <begin position="1"/>
        <end position="26"/>
    </location>
</feature>
<evidence type="ECO:0000313" key="8">
    <source>
        <dbReference type="Proteomes" id="UP000184386"/>
    </source>
</evidence>
<sequence length="591" mass="65600">MKRIIYGLCITLLMALFLTGCSGNKAAVKESNNPVIEKGEESGTKEKAGTGEGTDKISGNPANSGTQKAEEGAAEDLAALTPVKLNDNYGTYYEVFLYSYYDSNGDGIGDINGLIDKLDYLNDGDPKTTTDLGVNGIWLMPVMPSDSYHKYDVKDYYNIDPQYGTMDDFKRLIAECNKRGIKVILDLVLNHTSTQNPWFQSAVKSLGIEPCGKKKCTHKELCREHNPYVGYYNFIEGGSAKKNYHSTGTGDWYYEGEFSRNMPDLNLDNKALRKDIEDIMSYWLAMGVHGFRLDAALHYFSENTGKNNEVLSWLNTFVKNKKKDNYIVAEVWTNLSQYSQYYKSGIDSVFDFDFATEAGIIAKTVNRRATSSPGIYFAQALEQVQDSIKKYNPNGIDAPFFTNHDTARAYGYFAGSLDKLKLAAGMNLTMTGNAFVYYGEEIGMTGSRKDEDKRAPMYWSDTDSAGMTKGPAGMDEPSYPLGSAEEQAKDYASLYNYYKKAIALRNAIPGIARGEVEVVTSVTDMDVTAVTKTYKGSRILLLYNFSQEAKQIDVRPLKVSKLLGSLDTEGARTELKDGVVTLPAYSIGILE</sequence>
<keyword evidence="8" id="KW-1185">Reference proteome</keyword>
<dbReference type="EC" id="3.2.1.1" evidence="3"/>
<dbReference type="InterPro" id="IPR017853">
    <property type="entry name" value="GH"/>
</dbReference>
<dbReference type="GO" id="GO:0043169">
    <property type="term" value="F:cation binding"/>
    <property type="evidence" value="ECO:0007669"/>
    <property type="project" value="InterPro"/>
</dbReference>
<dbReference type="PROSITE" id="PS51257">
    <property type="entry name" value="PROKAR_LIPOPROTEIN"/>
    <property type="match status" value="1"/>
</dbReference>
<dbReference type="RefSeq" id="WP_084124518.1">
    <property type="nucleotide sequence ID" value="NZ_FRAC01000023.1"/>
</dbReference>
<dbReference type="Gene3D" id="3.90.400.10">
    <property type="entry name" value="Oligo-1,6-glucosidase, Domain 2"/>
    <property type="match status" value="1"/>
</dbReference>
<dbReference type="PANTHER" id="PTHR10357:SF179">
    <property type="entry name" value="NEUTRAL AND BASIC AMINO ACID TRANSPORT PROTEIN RBAT"/>
    <property type="match status" value="1"/>
</dbReference>
<evidence type="ECO:0000313" key="7">
    <source>
        <dbReference type="EMBL" id="SHL09494.1"/>
    </source>
</evidence>
<dbReference type="SUPFAM" id="SSF51445">
    <property type="entry name" value="(Trans)glycosidases"/>
    <property type="match status" value="1"/>
</dbReference>
<comment type="similarity">
    <text evidence="1 2">Belongs to the glycosyl hydrolase 13 family.</text>
</comment>
<dbReference type="Gene3D" id="3.20.20.80">
    <property type="entry name" value="Glycosidases"/>
    <property type="match status" value="1"/>
</dbReference>
<dbReference type="SMART" id="SM00642">
    <property type="entry name" value="Aamy"/>
    <property type="match status" value="1"/>
</dbReference>
<dbReference type="CDD" id="cd11316">
    <property type="entry name" value="AmyAc_bac2_AmyA"/>
    <property type="match status" value="1"/>
</dbReference>
<name>A0A1M6XU68_9FIRM</name>